<keyword evidence="8" id="KW-0804">Transcription</keyword>
<comment type="catalytic activity">
    <reaction evidence="1">
        <text>S-ubiquitinyl-[E2 ubiquitin-conjugating enzyme]-L-cysteine + [acceptor protein]-L-lysine = [E2 ubiquitin-conjugating enzyme]-L-cysteine + N(6)-ubiquitinyl-[acceptor protein]-L-lysine.</text>
        <dbReference type="EC" id="2.3.2.27"/>
    </reaction>
</comment>
<dbReference type="InterPro" id="IPR018957">
    <property type="entry name" value="Znf_C3HC4_RING-type"/>
</dbReference>
<evidence type="ECO:0000256" key="1">
    <source>
        <dbReference type="ARBA" id="ARBA00000900"/>
    </source>
</evidence>
<keyword evidence="4" id="KW-0479">Metal-binding</keyword>
<proteinExistence type="predicted"/>
<dbReference type="STRING" id="645134.A0A0L0HU56"/>
<dbReference type="OrthoDB" id="21204at2759"/>
<dbReference type="EMBL" id="KQ257450">
    <property type="protein sequence ID" value="KND04440.1"/>
    <property type="molecule type" value="Genomic_DNA"/>
</dbReference>
<accession>A0A0L0HU56</accession>
<feature type="compositionally biased region" description="Polar residues" evidence="10">
    <location>
        <begin position="356"/>
        <end position="387"/>
    </location>
</feature>
<dbReference type="PANTHER" id="PTHR46077">
    <property type="entry name" value="E3 UBIQUITIN-PROTEIN LIGASE TOPORS"/>
    <property type="match status" value="1"/>
</dbReference>
<dbReference type="OMA" id="RRHIYRH"/>
<dbReference type="PROSITE" id="PS00518">
    <property type="entry name" value="ZF_RING_1"/>
    <property type="match status" value="1"/>
</dbReference>
<feature type="compositionally biased region" description="Polar residues" evidence="10">
    <location>
        <begin position="428"/>
        <end position="439"/>
    </location>
</feature>
<dbReference type="GO" id="GO:0006513">
    <property type="term" value="P:protein monoubiquitination"/>
    <property type="evidence" value="ECO:0007669"/>
    <property type="project" value="TreeGrafter"/>
</dbReference>
<dbReference type="eggNOG" id="KOG4430">
    <property type="taxonomic scope" value="Eukaryota"/>
</dbReference>
<name>A0A0L0HU56_SPIPD</name>
<evidence type="ECO:0000256" key="7">
    <source>
        <dbReference type="ARBA" id="ARBA00023015"/>
    </source>
</evidence>
<feature type="region of interest" description="Disordered" evidence="10">
    <location>
        <begin position="356"/>
        <end position="461"/>
    </location>
</feature>
<evidence type="ECO:0000256" key="5">
    <source>
        <dbReference type="ARBA" id="ARBA00022771"/>
    </source>
</evidence>
<dbReference type="EC" id="2.3.2.27" evidence="2"/>
<evidence type="ECO:0000256" key="10">
    <source>
        <dbReference type="SAM" id="MobiDB-lite"/>
    </source>
</evidence>
<dbReference type="GO" id="GO:0061630">
    <property type="term" value="F:ubiquitin protein ligase activity"/>
    <property type="evidence" value="ECO:0007669"/>
    <property type="project" value="UniProtKB-EC"/>
</dbReference>
<dbReference type="SMART" id="SM00184">
    <property type="entry name" value="RING"/>
    <property type="match status" value="1"/>
</dbReference>
<protein>
    <recommendedName>
        <fullName evidence="2">RING-type E3 ubiquitin transferase</fullName>
        <ecNumber evidence="2">2.3.2.27</ecNumber>
    </recommendedName>
</protein>
<evidence type="ECO:0000313" key="12">
    <source>
        <dbReference type="EMBL" id="KND04440.1"/>
    </source>
</evidence>
<dbReference type="InParanoid" id="A0A0L0HU56"/>
<dbReference type="PROSITE" id="PS50089">
    <property type="entry name" value="ZF_RING_2"/>
    <property type="match status" value="1"/>
</dbReference>
<dbReference type="InterPro" id="IPR017907">
    <property type="entry name" value="Znf_RING_CS"/>
</dbReference>
<dbReference type="Gene3D" id="1.20.1390.10">
    <property type="entry name" value="PWI domain"/>
    <property type="match status" value="1"/>
</dbReference>
<dbReference type="PANTHER" id="PTHR46077:SF1">
    <property type="entry name" value="TOP1 BINDING ARGININE_SERINE RICH PROTEIN, E3 UBIQUITIN LIGASE"/>
    <property type="match status" value="1"/>
</dbReference>
<evidence type="ECO:0000313" key="13">
    <source>
        <dbReference type="Proteomes" id="UP000053201"/>
    </source>
</evidence>
<dbReference type="AlphaFoldDB" id="A0A0L0HU56"/>
<dbReference type="Proteomes" id="UP000053201">
    <property type="component" value="Unassembled WGS sequence"/>
</dbReference>
<dbReference type="InterPro" id="IPR058745">
    <property type="entry name" value="PWI_Topors"/>
</dbReference>
<evidence type="ECO:0000256" key="2">
    <source>
        <dbReference type="ARBA" id="ARBA00012483"/>
    </source>
</evidence>
<dbReference type="GO" id="GO:0008270">
    <property type="term" value="F:zinc ion binding"/>
    <property type="evidence" value="ECO:0007669"/>
    <property type="project" value="UniProtKB-KW"/>
</dbReference>
<evidence type="ECO:0000259" key="11">
    <source>
        <dbReference type="PROSITE" id="PS50089"/>
    </source>
</evidence>
<dbReference type="Gene3D" id="3.30.40.10">
    <property type="entry name" value="Zinc/RING finger domain, C3HC4 (zinc finger)"/>
    <property type="match status" value="1"/>
</dbReference>
<dbReference type="Pfam" id="PF26084">
    <property type="entry name" value="PWI_Topors"/>
    <property type="match status" value="1"/>
</dbReference>
<sequence>MARSTSVVPRCPHSPHQSCLVHCKQSEACIVKSSADELADVKEADMGEPDISSGAEEHTYSDDEGPTCSICLQPMLSRMFVHPCYHSFCFQCICQWAQCGRACPECRQTILFGVVPAKGNDGYEKYEFADVTEAWPQHFSRSDVRYRTRNRNMYRRTPRAANREPHRHFLLEQPRMVTGDAFRRHIYAHGLRAKTMPVTRDSKFKEITPELFKRNPDLIKKLVPWIRRDLKVLLRIDDVEMIIDVIIAILQREGLESQAAKSALEEYLSSHTEHFVHELVCFSKSPWMMEVYDTMAEYVAPDDTQNSETSLGNVARPALSERQVEHVHRACKSPCTLPAESSQTNGHMNVEQVSDTASYSAASGSQTGEDSEQDPSTSVGNKRMSFSDNDRQDLIDSESPTCKKRHKRKNPRRKLHLEKSVRDAQLHQMIQSTVSNSIPNGGHGGGPDEEHTSQLSSPNYA</sequence>
<keyword evidence="5 9" id="KW-0863">Zinc-finger</keyword>
<dbReference type="InterPro" id="IPR013083">
    <property type="entry name" value="Znf_RING/FYVE/PHD"/>
</dbReference>
<evidence type="ECO:0000256" key="4">
    <source>
        <dbReference type="ARBA" id="ARBA00022723"/>
    </source>
</evidence>
<dbReference type="SUPFAM" id="SSF57850">
    <property type="entry name" value="RING/U-box"/>
    <property type="match status" value="1"/>
</dbReference>
<dbReference type="Pfam" id="PF00097">
    <property type="entry name" value="zf-C3HC4"/>
    <property type="match status" value="1"/>
</dbReference>
<dbReference type="InterPro" id="IPR001841">
    <property type="entry name" value="Znf_RING"/>
</dbReference>
<dbReference type="VEuPathDB" id="FungiDB:SPPG_00169"/>
<evidence type="ECO:0000256" key="8">
    <source>
        <dbReference type="ARBA" id="ARBA00023163"/>
    </source>
</evidence>
<dbReference type="GeneID" id="27683915"/>
<evidence type="ECO:0000256" key="9">
    <source>
        <dbReference type="PROSITE-ProRule" id="PRU00175"/>
    </source>
</evidence>
<keyword evidence="13" id="KW-1185">Reference proteome</keyword>
<reference evidence="12 13" key="1">
    <citation type="submission" date="2009-08" db="EMBL/GenBank/DDBJ databases">
        <title>The Genome Sequence of Spizellomyces punctatus strain DAOM BR117.</title>
        <authorList>
            <consortium name="The Broad Institute Genome Sequencing Platform"/>
            <person name="Russ C."/>
            <person name="Cuomo C."/>
            <person name="Shea T."/>
            <person name="Young S.K."/>
            <person name="Zeng Q."/>
            <person name="Koehrsen M."/>
            <person name="Haas B."/>
            <person name="Borodovsky M."/>
            <person name="Guigo R."/>
            <person name="Alvarado L."/>
            <person name="Berlin A."/>
            <person name="Bochicchio J."/>
            <person name="Borenstein D."/>
            <person name="Chapman S."/>
            <person name="Chen Z."/>
            <person name="Engels R."/>
            <person name="Freedman E."/>
            <person name="Gellesch M."/>
            <person name="Goldberg J."/>
            <person name="Griggs A."/>
            <person name="Gujja S."/>
            <person name="Heiman D."/>
            <person name="Hepburn T."/>
            <person name="Howarth C."/>
            <person name="Jen D."/>
            <person name="Larson L."/>
            <person name="Lewis B."/>
            <person name="Mehta T."/>
            <person name="Park D."/>
            <person name="Pearson M."/>
            <person name="Roberts A."/>
            <person name="Saif S."/>
            <person name="Shenoy N."/>
            <person name="Sisk P."/>
            <person name="Stolte C."/>
            <person name="Sykes S."/>
            <person name="Thomson T."/>
            <person name="Walk T."/>
            <person name="White J."/>
            <person name="Yandava C."/>
            <person name="Burger G."/>
            <person name="Gray M.W."/>
            <person name="Holland P.W.H."/>
            <person name="King N."/>
            <person name="Lang F.B.F."/>
            <person name="Roger A.J."/>
            <person name="Ruiz-Trillo I."/>
            <person name="Lander E."/>
            <person name="Nusbaum C."/>
        </authorList>
    </citation>
    <scope>NUCLEOTIDE SEQUENCE [LARGE SCALE GENOMIC DNA]</scope>
    <source>
        <strain evidence="12 13">DAOM BR117</strain>
    </source>
</reference>
<dbReference type="RefSeq" id="XP_016612479.1">
    <property type="nucleotide sequence ID" value="XM_016748502.1"/>
</dbReference>
<organism evidence="12 13">
    <name type="scientific">Spizellomyces punctatus (strain DAOM BR117)</name>
    <dbReference type="NCBI Taxonomy" id="645134"/>
    <lineage>
        <taxon>Eukaryota</taxon>
        <taxon>Fungi</taxon>
        <taxon>Fungi incertae sedis</taxon>
        <taxon>Chytridiomycota</taxon>
        <taxon>Chytridiomycota incertae sedis</taxon>
        <taxon>Chytridiomycetes</taxon>
        <taxon>Spizellomycetales</taxon>
        <taxon>Spizellomycetaceae</taxon>
        <taxon>Spizellomyces</taxon>
    </lineage>
</organism>
<keyword evidence="7" id="KW-0805">Transcription regulation</keyword>
<keyword evidence="3" id="KW-0808">Transferase</keyword>
<dbReference type="GO" id="GO:0000209">
    <property type="term" value="P:protein polyubiquitination"/>
    <property type="evidence" value="ECO:0007669"/>
    <property type="project" value="TreeGrafter"/>
</dbReference>
<feature type="domain" description="RING-type" evidence="11">
    <location>
        <begin position="68"/>
        <end position="107"/>
    </location>
</feature>
<gene>
    <name evidence="12" type="ORF">SPPG_00169</name>
</gene>
<keyword evidence="6" id="KW-0862">Zinc</keyword>
<evidence type="ECO:0000256" key="6">
    <source>
        <dbReference type="ARBA" id="ARBA00022833"/>
    </source>
</evidence>
<feature type="compositionally biased region" description="Basic residues" evidence="10">
    <location>
        <begin position="402"/>
        <end position="416"/>
    </location>
</feature>
<evidence type="ECO:0000256" key="3">
    <source>
        <dbReference type="ARBA" id="ARBA00022679"/>
    </source>
</evidence>